<name>A0A6S7BI75_9BURK</name>
<dbReference type="SUPFAM" id="SSF51735">
    <property type="entry name" value="NAD(P)-binding Rossmann-fold domains"/>
    <property type="match status" value="1"/>
</dbReference>
<keyword evidence="4" id="KW-1185">Reference proteome</keyword>
<dbReference type="Proteomes" id="UP000494115">
    <property type="component" value="Unassembled WGS sequence"/>
</dbReference>
<sequence>MKGKTIVVIGGLSGIGRAVAERAAREGARVIAAGRRAAPADWSPQIEIAKLDVRDEGAVEKLFTSLGAIDHLVTTAGPVIGATPLAGLDLDALKQAFDIKLFGQIRAVKHAARVIAKDGSIVLTSGLLSRKATPGTLVKATMNAAIESMTRTLAKELAPVRVNAVCPGMIETEMWGPMSDEERKAMAAKVGTGIPVGRVGQSDEVADAYMLLMRNGFMNGTTVDVDGGGLL</sequence>
<evidence type="ECO:0000313" key="4">
    <source>
        <dbReference type="Proteomes" id="UP000494115"/>
    </source>
</evidence>
<evidence type="ECO:0000256" key="1">
    <source>
        <dbReference type="ARBA" id="ARBA00006484"/>
    </source>
</evidence>
<dbReference type="AlphaFoldDB" id="A0A6S7BI75"/>
<keyword evidence="2 3" id="KW-0560">Oxidoreductase</keyword>
<accession>A0A6S7BI75</accession>
<gene>
    <name evidence="3" type="primary">fabG_10</name>
    <name evidence="3" type="ORF">LMG28138_03263</name>
</gene>
<reference evidence="3 4" key="1">
    <citation type="submission" date="2020-04" db="EMBL/GenBank/DDBJ databases">
        <authorList>
            <person name="De Canck E."/>
        </authorList>
    </citation>
    <scope>NUCLEOTIDE SEQUENCE [LARGE SCALE GENOMIC DNA]</scope>
    <source>
        <strain evidence="3 4">LMG 28138</strain>
    </source>
</reference>
<dbReference type="InterPro" id="IPR002347">
    <property type="entry name" value="SDR_fam"/>
</dbReference>
<evidence type="ECO:0000256" key="2">
    <source>
        <dbReference type="ARBA" id="ARBA00023002"/>
    </source>
</evidence>
<dbReference type="CDD" id="cd05233">
    <property type="entry name" value="SDR_c"/>
    <property type="match status" value="1"/>
</dbReference>
<organism evidence="3 4">
    <name type="scientific">Pararobbsia alpina</name>
    <dbReference type="NCBI Taxonomy" id="621374"/>
    <lineage>
        <taxon>Bacteria</taxon>
        <taxon>Pseudomonadati</taxon>
        <taxon>Pseudomonadota</taxon>
        <taxon>Betaproteobacteria</taxon>
        <taxon>Burkholderiales</taxon>
        <taxon>Burkholderiaceae</taxon>
        <taxon>Pararobbsia</taxon>
    </lineage>
</organism>
<dbReference type="PANTHER" id="PTHR43477:SF1">
    <property type="entry name" value="DIHYDROANTICAPSIN 7-DEHYDROGENASE"/>
    <property type="match status" value="1"/>
</dbReference>
<dbReference type="InterPro" id="IPR036291">
    <property type="entry name" value="NAD(P)-bd_dom_sf"/>
</dbReference>
<dbReference type="Gene3D" id="3.40.50.720">
    <property type="entry name" value="NAD(P)-binding Rossmann-like Domain"/>
    <property type="match status" value="1"/>
</dbReference>
<dbReference type="Pfam" id="PF13561">
    <property type="entry name" value="adh_short_C2"/>
    <property type="match status" value="1"/>
</dbReference>
<dbReference type="EC" id="1.1.1.100" evidence="3"/>
<dbReference type="PANTHER" id="PTHR43477">
    <property type="entry name" value="DIHYDROANTICAPSIN 7-DEHYDROGENASE"/>
    <property type="match status" value="1"/>
</dbReference>
<dbReference type="EMBL" id="CADIKM010000015">
    <property type="protein sequence ID" value="CAB3792092.1"/>
    <property type="molecule type" value="Genomic_DNA"/>
</dbReference>
<dbReference type="GO" id="GO:0004316">
    <property type="term" value="F:3-oxoacyl-[acyl-carrier-protein] reductase (NADPH) activity"/>
    <property type="evidence" value="ECO:0007669"/>
    <property type="project" value="UniProtKB-EC"/>
</dbReference>
<proteinExistence type="inferred from homology"/>
<dbReference type="InterPro" id="IPR051122">
    <property type="entry name" value="SDR_DHRS6-like"/>
</dbReference>
<dbReference type="RefSeq" id="WP_175105795.1">
    <property type="nucleotide sequence ID" value="NZ_CADIKM010000015.1"/>
</dbReference>
<protein>
    <submittedName>
        <fullName evidence="3">3-oxoacyl-[acyl-carrier-protein] reductase FabG</fullName>
        <ecNumber evidence="3">1.1.1.100</ecNumber>
    </submittedName>
</protein>
<dbReference type="PRINTS" id="PR00081">
    <property type="entry name" value="GDHRDH"/>
</dbReference>
<evidence type="ECO:0000313" key="3">
    <source>
        <dbReference type="EMBL" id="CAB3792092.1"/>
    </source>
</evidence>
<comment type="similarity">
    <text evidence="1">Belongs to the short-chain dehydrogenases/reductases (SDR) family.</text>
</comment>